<sequence length="215" mass="23001">MQPQPQPPPHGSVPSHLSQANITTEQIQKYLDENKQLILAILDSQNLGKLSECAQYQAQLQKNLLYLAAIADAQTPSVRAQGGHYIQQVPMFPPGPRPSASFSPQQLQLQELHKPQLLSFQGNMGMRPGINNGMHAMHPAATLVVNSGLPVTGLSEFSQGASASSSLDGLVNRQDANVVSESAVADGQWTSGNGHGRGDTEPSSLQKRPQEAKTP</sequence>
<dbReference type="InterPro" id="IPR007726">
    <property type="entry name" value="SS18_N"/>
</dbReference>
<feature type="region of interest" description="Disordered" evidence="2">
    <location>
        <begin position="181"/>
        <end position="215"/>
    </location>
</feature>
<proteinExistence type="inferred from homology"/>
<evidence type="ECO:0000259" key="3">
    <source>
        <dbReference type="Pfam" id="PF05030"/>
    </source>
</evidence>
<dbReference type="Pfam" id="PF05030">
    <property type="entry name" value="SSXT"/>
    <property type="match status" value="1"/>
</dbReference>
<accession>A0A1D1YAV1</accession>
<evidence type="ECO:0000256" key="2">
    <source>
        <dbReference type="SAM" id="MobiDB-lite"/>
    </source>
</evidence>
<reference evidence="4" key="1">
    <citation type="submission" date="2015-07" db="EMBL/GenBank/DDBJ databases">
        <title>Transcriptome Assembly of Anthurium amnicola.</title>
        <authorList>
            <person name="Suzuki J."/>
        </authorList>
    </citation>
    <scope>NUCLEOTIDE SEQUENCE</scope>
</reference>
<evidence type="ECO:0000313" key="4">
    <source>
        <dbReference type="EMBL" id="JAT51753.1"/>
    </source>
</evidence>
<name>A0A1D1YAV1_9ARAE</name>
<dbReference type="AlphaFoldDB" id="A0A1D1YAV1"/>
<feature type="domain" description="SS18 N-terminal" evidence="3">
    <location>
        <begin position="20"/>
        <end position="75"/>
    </location>
</feature>
<protein>
    <submittedName>
        <fullName evidence="4">Protein SSXT</fullName>
    </submittedName>
</protein>
<comment type="similarity">
    <text evidence="1">Belongs to the SS18 family.</text>
</comment>
<organism evidence="4">
    <name type="scientific">Anthurium amnicola</name>
    <dbReference type="NCBI Taxonomy" id="1678845"/>
    <lineage>
        <taxon>Eukaryota</taxon>
        <taxon>Viridiplantae</taxon>
        <taxon>Streptophyta</taxon>
        <taxon>Embryophyta</taxon>
        <taxon>Tracheophyta</taxon>
        <taxon>Spermatophyta</taxon>
        <taxon>Magnoliopsida</taxon>
        <taxon>Liliopsida</taxon>
        <taxon>Araceae</taxon>
        <taxon>Pothoideae</taxon>
        <taxon>Potheae</taxon>
        <taxon>Anthurium</taxon>
    </lineage>
</organism>
<dbReference type="EMBL" id="GDJX01016183">
    <property type="protein sequence ID" value="JAT51753.1"/>
    <property type="molecule type" value="Transcribed_RNA"/>
</dbReference>
<gene>
    <name evidence="4" type="primary">SS18</name>
    <name evidence="4" type="ORF">g.67365</name>
</gene>
<evidence type="ECO:0000256" key="1">
    <source>
        <dbReference type="ARBA" id="ARBA00007945"/>
    </source>
</evidence>